<dbReference type="EMBL" id="NMUQ01000002">
    <property type="protein sequence ID" value="OXM14637.1"/>
    <property type="molecule type" value="Genomic_DNA"/>
</dbReference>
<feature type="region of interest" description="Disordered" evidence="1">
    <location>
        <begin position="27"/>
        <end position="68"/>
    </location>
</feature>
<feature type="compositionally biased region" description="Polar residues" evidence="1">
    <location>
        <begin position="27"/>
        <end position="54"/>
    </location>
</feature>
<dbReference type="Proteomes" id="UP000215145">
    <property type="component" value="Unassembled WGS sequence"/>
</dbReference>
<dbReference type="SUPFAM" id="SSF50952">
    <property type="entry name" value="Soluble quinoprotein glucose dehydrogenase"/>
    <property type="match status" value="1"/>
</dbReference>
<dbReference type="OrthoDB" id="9770043at2"/>
<proteinExistence type="predicted"/>
<evidence type="ECO:0000256" key="1">
    <source>
        <dbReference type="SAM" id="MobiDB-lite"/>
    </source>
</evidence>
<evidence type="ECO:0000259" key="2">
    <source>
        <dbReference type="Pfam" id="PF07995"/>
    </source>
</evidence>
<dbReference type="PANTHER" id="PTHR19328">
    <property type="entry name" value="HEDGEHOG-INTERACTING PROTEIN"/>
    <property type="match status" value="1"/>
</dbReference>
<dbReference type="Pfam" id="PF07995">
    <property type="entry name" value="GSDH"/>
    <property type="match status" value="1"/>
</dbReference>
<dbReference type="InterPro" id="IPR012938">
    <property type="entry name" value="Glc/Sorbosone_DH"/>
</dbReference>
<evidence type="ECO:0000313" key="4">
    <source>
        <dbReference type="Proteomes" id="UP000215145"/>
    </source>
</evidence>
<dbReference type="AlphaFoldDB" id="A0A229NXS0"/>
<feature type="compositionally biased region" description="Low complexity" evidence="1">
    <location>
        <begin position="295"/>
        <end position="307"/>
    </location>
</feature>
<comment type="caution">
    <text evidence="3">The sequence shown here is derived from an EMBL/GenBank/DDBJ whole genome shotgun (WGS) entry which is preliminary data.</text>
</comment>
<dbReference type="InterPro" id="IPR011042">
    <property type="entry name" value="6-blade_b-propeller_TolB-like"/>
</dbReference>
<organism evidence="3 4">
    <name type="scientific">Paenibacillus herberti</name>
    <dbReference type="NCBI Taxonomy" id="1619309"/>
    <lineage>
        <taxon>Bacteria</taxon>
        <taxon>Bacillati</taxon>
        <taxon>Bacillota</taxon>
        <taxon>Bacilli</taxon>
        <taxon>Bacillales</taxon>
        <taxon>Paenibacillaceae</taxon>
        <taxon>Paenibacillus</taxon>
    </lineage>
</organism>
<dbReference type="InterPro" id="IPR011041">
    <property type="entry name" value="Quinoprot_gluc/sorb_DH_b-prop"/>
</dbReference>
<dbReference type="PANTHER" id="PTHR19328:SF13">
    <property type="entry name" value="HIPL1 PROTEIN"/>
    <property type="match status" value="1"/>
</dbReference>
<keyword evidence="4" id="KW-1185">Reference proteome</keyword>
<dbReference type="PROSITE" id="PS51257">
    <property type="entry name" value="PROKAR_LIPOPROTEIN"/>
    <property type="match status" value="1"/>
</dbReference>
<feature type="region of interest" description="Disordered" evidence="1">
    <location>
        <begin position="295"/>
        <end position="314"/>
    </location>
</feature>
<dbReference type="Gene3D" id="2.120.10.30">
    <property type="entry name" value="TolB, C-terminal domain"/>
    <property type="match status" value="1"/>
</dbReference>
<sequence>MLMNKSSRRLSLTAALATALLYGCTEQTDNNTDDNSGPVQSKSPTVSSPSNLPTASPAGAEEESSTEKTFPYQITTLAEGLSLPWEIAFAPAPDSRIFFTERPGNLRVIVGGKLQPQPLLEVPAPSYGEGGLLGLTLDPDFANNGYAYVYHSYPDGEEISNRILRLKIGEQSAEIDMVLLDDIPGSVNHNGGRIKFGPDGMLYVTTGDRSETKLPQDITSLAGKILRLAPDGSVPKNNPFEGSLVYSYGHRNPQGLAWQPETSLLYSSEHGSSAHDEINLIEASGNYGWPLIQGDESGSGQQGESLQTPLVHSGSNETWAPSGMTFITQGPWSGELLVAALAGQRLLHITLDKEGQAASLETLFEQDWGRLRNVAEGPDGTLYVLTSNLDRGTPSEGDDRILALTPTWK</sequence>
<accession>A0A229NXS0</accession>
<feature type="domain" description="Glucose/Sorbosone dehydrogenase" evidence="2">
    <location>
        <begin position="82"/>
        <end position="388"/>
    </location>
</feature>
<protein>
    <submittedName>
        <fullName evidence="3">Glucose sorbosone dehydrogenase</fullName>
    </submittedName>
</protein>
<name>A0A229NXS0_9BACL</name>
<gene>
    <name evidence="3" type="ORF">CGZ75_17120</name>
</gene>
<reference evidence="3 4" key="1">
    <citation type="submission" date="2017-07" db="EMBL/GenBank/DDBJ databases">
        <title>Paenibacillus herberti R33 genome sequencing and assembly.</title>
        <authorList>
            <person name="Su W."/>
        </authorList>
    </citation>
    <scope>NUCLEOTIDE SEQUENCE [LARGE SCALE GENOMIC DNA]</scope>
    <source>
        <strain evidence="3 4">R33</strain>
    </source>
</reference>
<evidence type="ECO:0000313" key="3">
    <source>
        <dbReference type="EMBL" id="OXM14637.1"/>
    </source>
</evidence>